<dbReference type="Proteomes" id="UP000510721">
    <property type="component" value="Chromosome"/>
</dbReference>
<dbReference type="EMBL" id="CP041238">
    <property type="protein sequence ID" value="QLL61543.1"/>
    <property type="molecule type" value="Genomic_DNA"/>
</dbReference>
<keyword evidence="4" id="KW-1185">Reference proteome</keyword>
<organism evidence="3 4">
    <name type="scientific">Sinorhizobium mexicanum</name>
    <dbReference type="NCBI Taxonomy" id="375549"/>
    <lineage>
        <taxon>Bacteria</taxon>
        <taxon>Pseudomonadati</taxon>
        <taxon>Pseudomonadota</taxon>
        <taxon>Alphaproteobacteria</taxon>
        <taxon>Hyphomicrobiales</taxon>
        <taxon>Rhizobiaceae</taxon>
        <taxon>Sinorhizobium/Ensifer group</taxon>
        <taxon>Sinorhizobium</taxon>
    </lineage>
</organism>
<dbReference type="Pfam" id="PF13416">
    <property type="entry name" value="SBP_bac_8"/>
    <property type="match status" value="1"/>
</dbReference>
<dbReference type="PANTHER" id="PTHR30222:SF2">
    <property type="entry name" value="ABC TRANSPORTER SUBSTRATE-BINDING PROTEIN"/>
    <property type="match status" value="1"/>
</dbReference>
<dbReference type="SUPFAM" id="SSF53850">
    <property type="entry name" value="Periplasmic binding protein-like II"/>
    <property type="match status" value="1"/>
</dbReference>
<accession>A0A859QC69</accession>
<dbReference type="Gene3D" id="3.40.190.10">
    <property type="entry name" value="Periplasmic binding protein-like II"/>
    <property type="match status" value="2"/>
</dbReference>
<evidence type="ECO:0000313" key="3">
    <source>
        <dbReference type="EMBL" id="QLL61543.1"/>
    </source>
</evidence>
<dbReference type="RefSeq" id="WP_180941094.1">
    <property type="nucleotide sequence ID" value="NZ_CP041238.1"/>
</dbReference>
<keyword evidence="1" id="KW-0732">Signal</keyword>
<keyword evidence="2" id="KW-0574">Periplasm</keyword>
<name>A0A859QC69_9HYPH</name>
<evidence type="ECO:0000313" key="4">
    <source>
        <dbReference type="Proteomes" id="UP000510721"/>
    </source>
</evidence>
<protein>
    <submittedName>
        <fullName evidence="3">ABC transporter substrate-binding protein</fullName>
    </submittedName>
</protein>
<dbReference type="PANTHER" id="PTHR30222">
    <property type="entry name" value="SPERMIDINE/PUTRESCINE-BINDING PERIPLASMIC PROTEIN"/>
    <property type="match status" value="1"/>
</dbReference>
<dbReference type="CDD" id="cd13589">
    <property type="entry name" value="PBP2_polyamine_RpCGA009"/>
    <property type="match status" value="1"/>
</dbReference>
<reference evidence="3 4" key="1">
    <citation type="submission" date="2019-06" db="EMBL/GenBank/DDBJ databases">
        <title>Complete genome sequence of Ensifer mexicanus ITTG R7 isolated from nodules of Acacia angustissima (Mill.) Kuntze.</title>
        <authorList>
            <person name="Rincon-Rosales R."/>
            <person name="Rogel M.A."/>
            <person name="Guerrero G."/>
            <person name="Rincon-Molina C.I."/>
            <person name="Lopez-Lopez A."/>
            <person name="Martinez-Romero E."/>
        </authorList>
    </citation>
    <scope>NUCLEOTIDE SEQUENCE [LARGE SCALE GENOMIC DNA]</scope>
    <source>
        <strain evidence="3 4">ITTG R7</strain>
    </source>
</reference>
<sequence>MKKYLLATTMFMAIVTGAKADVVVMSWGGDYGAGQVAAFNKPFTEATGIKSSMVDSDNPTALIKSMVEANNVTVDVVEVEYPDAIRGCDEGLLEPVDPAILPASADGASAKDDFMEGAITECGVATVVYSWVFAYDNKKFPQGPVTMADFFDTKKFPGKRALRKQPKFALEMALIADGVPAADVYKVLGTPEGIDRAFAKLDSVKGDLVWYQANAEAARLLADGEVAMSSGSANRFFNAAVSEGKPFTTVWDGQIYDFAMFVIPKGAPHLEDAKKYLAFATDTKQLAGMATELPFGPARKSAVPLVHFFKDGKTDIRPHMPTNPDNLKNALAVSSDFWADHESELTERFNTWLTSN</sequence>
<dbReference type="KEGG" id="emx:FKV68_08815"/>
<dbReference type="AlphaFoldDB" id="A0A859QC69"/>
<gene>
    <name evidence="3" type="ORF">FKV68_08815</name>
</gene>
<proteinExistence type="predicted"/>
<evidence type="ECO:0000256" key="1">
    <source>
        <dbReference type="ARBA" id="ARBA00022729"/>
    </source>
</evidence>
<evidence type="ECO:0000256" key="2">
    <source>
        <dbReference type="ARBA" id="ARBA00022764"/>
    </source>
</evidence>
<dbReference type="InterPro" id="IPR006059">
    <property type="entry name" value="SBP"/>
</dbReference>